<feature type="region of interest" description="Disordered" evidence="8">
    <location>
        <begin position="92"/>
        <end position="116"/>
    </location>
</feature>
<evidence type="ECO:0000256" key="1">
    <source>
        <dbReference type="ARBA" id="ARBA00008069"/>
    </source>
</evidence>
<dbReference type="InterPro" id="IPR000120">
    <property type="entry name" value="Amidase"/>
</dbReference>
<comment type="similarity">
    <text evidence="1 7">Belongs to the amidase family. GatA subfamily.</text>
</comment>
<organism evidence="10 11">
    <name type="scientific">Methanogenium organophilum</name>
    <dbReference type="NCBI Taxonomy" id="2199"/>
    <lineage>
        <taxon>Archaea</taxon>
        <taxon>Methanobacteriati</taxon>
        <taxon>Methanobacteriota</taxon>
        <taxon>Stenosarchaea group</taxon>
        <taxon>Methanomicrobia</taxon>
        <taxon>Methanomicrobiales</taxon>
        <taxon>Methanomicrobiaceae</taxon>
        <taxon>Methanogenium</taxon>
    </lineage>
</organism>
<dbReference type="PANTHER" id="PTHR11895:SF7">
    <property type="entry name" value="GLUTAMYL-TRNA(GLN) AMIDOTRANSFERASE SUBUNIT A, MITOCHONDRIAL"/>
    <property type="match status" value="1"/>
</dbReference>
<evidence type="ECO:0000259" key="9">
    <source>
        <dbReference type="Pfam" id="PF01425"/>
    </source>
</evidence>
<dbReference type="EMBL" id="CP113361">
    <property type="protein sequence ID" value="WAI00634.1"/>
    <property type="molecule type" value="Genomic_DNA"/>
</dbReference>
<evidence type="ECO:0000256" key="6">
    <source>
        <dbReference type="ARBA" id="ARBA00047407"/>
    </source>
</evidence>
<comment type="catalytic activity">
    <reaction evidence="6 7">
        <text>L-glutamyl-tRNA(Gln) + L-glutamine + ATP + H2O = L-glutaminyl-tRNA(Gln) + L-glutamate + ADP + phosphate + H(+)</text>
        <dbReference type="Rhea" id="RHEA:17521"/>
        <dbReference type="Rhea" id="RHEA-COMP:9681"/>
        <dbReference type="Rhea" id="RHEA-COMP:9684"/>
        <dbReference type="ChEBI" id="CHEBI:15377"/>
        <dbReference type="ChEBI" id="CHEBI:15378"/>
        <dbReference type="ChEBI" id="CHEBI:29985"/>
        <dbReference type="ChEBI" id="CHEBI:30616"/>
        <dbReference type="ChEBI" id="CHEBI:43474"/>
        <dbReference type="ChEBI" id="CHEBI:58359"/>
        <dbReference type="ChEBI" id="CHEBI:78520"/>
        <dbReference type="ChEBI" id="CHEBI:78521"/>
        <dbReference type="ChEBI" id="CHEBI:456216"/>
        <dbReference type="EC" id="6.3.5.7"/>
    </reaction>
</comment>
<dbReference type="KEGG" id="mou:OU421_09385"/>
<sequence length="434" mass="46264">MTREYFFEGADRTNAFITRLDVAMYEETGGVLEGKGIAVKDNISTAGIPTTCASRILAGYVPPYDAHVVTRLREAGAAVVGKTNMDEFGMGTTTENSAFGPTTNPHDASRVPGGSSGGSAAAVGSGMVDFALGSDTGGSIRCPAAFCGIVGLKPTFGRVSRYGLIAYSNSLEQIGPLGRTVTDVNTLMSAIAGPDPRDSTAYDRPYTHTLSGDIAGMKIAVPDEYFGEGVEPAVAQCVRTAIGKLEDAGAETMPCSIPSMAYALAAYYVTCTSEASSNLSRFDGVRFGPSVETKRSWHDEFRDHRGALFGKEVQRRIMLGTFALSAGYYGKYYAKAQVARENVRKDFLRIFKEADIIAGPTMPQIAFKLAEKSDPLSMYLADILTVPANLAGVPAISVPCGTVEKMPVGLQLIGRHFEDERIMDAAFAYETEMA</sequence>
<dbReference type="InterPro" id="IPR023631">
    <property type="entry name" value="Amidase_dom"/>
</dbReference>
<feature type="compositionally biased region" description="Polar residues" evidence="8">
    <location>
        <begin position="92"/>
        <end position="106"/>
    </location>
</feature>
<dbReference type="AlphaFoldDB" id="A0A9X9S2G1"/>
<evidence type="ECO:0000256" key="3">
    <source>
        <dbReference type="ARBA" id="ARBA00022741"/>
    </source>
</evidence>
<dbReference type="Pfam" id="PF01425">
    <property type="entry name" value="Amidase"/>
    <property type="match status" value="1"/>
</dbReference>
<dbReference type="GeneID" id="76835313"/>
<comment type="function">
    <text evidence="7">Allows the formation of correctly charged Gln-tRNA(Gln) through the transamidation of misacylated Glu-tRNA(Gln) in organisms which lack glutaminyl-tRNA synthetase. The reaction takes place in the presence of glutamine and ATP through an activated gamma-phospho-Glu-tRNA(Gln).</text>
</comment>
<accession>A0A9X9S2G1</accession>
<dbReference type="NCBIfam" id="TIGR00132">
    <property type="entry name" value="gatA"/>
    <property type="match status" value="1"/>
</dbReference>
<name>A0A9X9S2G1_METOG</name>
<protein>
    <recommendedName>
        <fullName evidence="7">Glutamyl-tRNA(Gln) amidotransferase subunit A</fullName>
        <shortName evidence="7">Glu-ADT subunit A</shortName>
        <ecNumber evidence="7">6.3.5.7</ecNumber>
    </recommendedName>
</protein>
<dbReference type="GO" id="GO:0005524">
    <property type="term" value="F:ATP binding"/>
    <property type="evidence" value="ECO:0007669"/>
    <property type="project" value="UniProtKB-KW"/>
</dbReference>
<dbReference type="GO" id="GO:0030956">
    <property type="term" value="C:glutamyl-tRNA(Gln) amidotransferase complex"/>
    <property type="evidence" value="ECO:0007669"/>
    <property type="project" value="InterPro"/>
</dbReference>
<dbReference type="GO" id="GO:0050567">
    <property type="term" value="F:glutaminyl-tRNA synthase (glutamine-hydrolyzing) activity"/>
    <property type="evidence" value="ECO:0007669"/>
    <property type="project" value="UniProtKB-UniRule"/>
</dbReference>
<evidence type="ECO:0000256" key="4">
    <source>
        <dbReference type="ARBA" id="ARBA00022840"/>
    </source>
</evidence>
<dbReference type="Gene3D" id="3.90.1300.10">
    <property type="entry name" value="Amidase signature (AS) domain"/>
    <property type="match status" value="1"/>
</dbReference>
<dbReference type="InterPro" id="IPR004412">
    <property type="entry name" value="GatA"/>
</dbReference>
<evidence type="ECO:0000256" key="7">
    <source>
        <dbReference type="HAMAP-Rule" id="MF_00120"/>
    </source>
</evidence>
<evidence type="ECO:0000313" key="11">
    <source>
        <dbReference type="Proteomes" id="UP001163096"/>
    </source>
</evidence>
<dbReference type="SUPFAM" id="SSF75304">
    <property type="entry name" value="Amidase signature (AS) enzymes"/>
    <property type="match status" value="1"/>
</dbReference>
<dbReference type="GO" id="GO:0006412">
    <property type="term" value="P:translation"/>
    <property type="evidence" value="ECO:0007669"/>
    <property type="project" value="UniProtKB-UniRule"/>
</dbReference>
<dbReference type="InterPro" id="IPR020556">
    <property type="entry name" value="Amidase_CS"/>
</dbReference>
<dbReference type="HAMAP" id="MF_00120">
    <property type="entry name" value="GatA"/>
    <property type="match status" value="1"/>
</dbReference>
<keyword evidence="5 7" id="KW-0648">Protein biosynthesis</keyword>
<dbReference type="EC" id="6.3.5.7" evidence="7"/>
<comment type="subunit">
    <text evidence="7">Heterotrimer of A, B and C subunits.</text>
</comment>
<dbReference type="RefSeq" id="WP_268185838.1">
    <property type="nucleotide sequence ID" value="NZ_CP113361.1"/>
</dbReference>
<dbReference type="PROSITE" id="PS00571">
    <property type="entry name" value="AMIDASES"/>
    <property type="match status" value="1"/>
</dbReference>
<evidence type="ECO:0000256" key="8">
    <source>
        <dbReference type="SAM" id="MobiDB-lite"/>
    </source>
</evidence>
<keyword evidence="11" id="KW-1185">Reference proteome</keyword>
<keyword evidence="3 7" id="KW-0547">Nucleotide-binding</keyword>
<feature type="active site" description="Acyl-ester intermediate" evidence="7">
    <location>
        <position position="139"/>
    </location>
</feature>
<dbReference type="PANTHER" id="PTHR11895">
    <property type="entry name" value="TRANSAMIDASE"/>
    <property type="match status" value="1"/>
</dbReference>
<feature type="active site" description="Charge relay system" evidence="7">
    <location>
        <position position="40"/>
    </location>
</feature>
<gene>
    <name evidence="7 10" type="primary">gatA</name>
    <name evidence="10" type="ORF">OU421_09385</name>
</gene>
<reference evidence="10" key="1">
    <citation type="submission" date="2022-11" db="EMBL/GenBank/DDBJ databases">
        <title>Complete genome sequence of Methanogenium organophilum DSM 3596.</title>
        <authorList>
            <person name="Chen S.-C."/>
            <person name="Lai S.-J."/>
            <person name="You Y.-T."/>
        </authorList>
    </citation>
    <scope>NUCLEOTIDE SEQUENCE</scope>
    <source>
        <strain evidence="10">DSM 3596</strain>
    </source>
</reference>
<evidence type="ECO:0000313" key="10">
    <source>
        <dbReference type="EMBL" id="WAI00634.1"/>
    </source>
</evidence>
<dbReference type="Proteomes" id="UP001163096">
    <property type="component" value="Chromosome"/>
</dbReference>
<dbReference type="InterPro" id="IPR036928">
    <property type="entry name" value="AS_sf"/>
</dbReference>
<keyword evidence="2 7" id="KW-0436">Ligase</keyword>
<keyword evidence="4 7" id="KW-0067">ATP-binding</keyword>
<proteinExistence type="inferred from homology"/>
<evidence type="ECO:0000256" key="2">
    <source>
        <dbReference type="ARBA" id="ARBA00022598"/>
    </source>
</evidence>
<feature type="active site" description="Charge relay system" evidence="7">
    <location>
        <position position="115"/>
    </location>
</feature>
<feature type="domain" description="Amidase" evidence="9">
    <location>
        <begin position="26"/>
        <end position="422"/>
    </location>
</feature>
<evidence type="ECO:0000256" key="5">
    <source>
        <dbReference type="ARBA" id="ARBA00022917"/>
    </source>
</evidence>